<dbReference type="EMBL" id="JAYJJT010000035">
    <property type="protein sequence ID" value="MEB3052137.1"/>
    <property type="molecule type" value="Genomic_DNA"/>
</dbReference>
<dbReference type="Gene3D" id="1.10.8.60">
    <property type="match status" value="1"/>
</dbReference>
<sequence length="456" mass="48490">MVNHSGSAVCETEGAIAGLHGWFEGQPWAIQDALRALGELLMNVEPSSRAPRDVFNAFVETHMGDRVHELVAERRELSSLRRIMVGLTLADWIEEYQPAVSALSTHAEVSGPRWDTVEIGPDQHHFPAGLAFYSDAIVPGMGVVVAIRPPESAMNGGRAATLTVYVRQEDRPRAVELADRILDYAQECHHVFRGRVLRAVYVMGGVQFDVVESPTVTRSDIIAAPELWAELDLNVAAVDRLSEQMRSLGLGVRRGAMLVGPPGVGKSACCAVIAAELAGRFTVVYVDARVGANALRQVFDECVDMGPSVVVIQDVDLFIGSRKSAYGGASLGEFLAALDSYPAAQLLVLATTNDVTTLDAAAVRTARFDSIIEVPPPGPAEAARILAQLLRGVPGGDGVDPVVVVAALPAQVTGADLREVVRRAVLAGEGTVNTPGLLVVARGGRFRPVMPAGSYL</sequence>
<evidence type="ECO:0000313" key="4">
    <source>
        <dbReference type="Proteomes" id="UP001299046"/>
    </source>
</evidence>
<dbReference type="PROSITE" id="PS00674">
    <property type="entry name" value="AAA"/>
    <property type="match status" value="1"/>
</dbReference>
<dbReference type="CDD" id="cd19481">
    <property type="entry name" value="RecA-like_protease"/>
    <property type="match status" value="1"/>
</dbReference>
<dbReference type="PANTHER" id="PTHR23077">
    <property type="entry name" value="AAA-FAMILY ATPASE"/>
    <property type="match status" value="1"/>
</dbReference>
<feature type="domain" description="AAA+ ATPase" evidence="2">
    <location>
        <begin position="252"/>
        <end position="378"/>
    </location>
</feature>
<dbReference type="RefSeq" id="WP_329800055.1">
    <property type="nucleotide sequence ID" value="NZ_JAYJJT010000035.1"/>
</dbReference>
<name>A0ABU5YPZ4_9MYCO</name>
<dbReference type="GO" id="GO:0005524">
    <property type="term" value="F:ATP binding"/>
    <property type="evidence" value="ECO:0007669"/>
    <property type="project" value="UniProtKB-KW"/>
</dbReference>
<keyword evidence="4" id="KW-1185">Reference proteome</keyword>
<dbReference type="Proteomes" id="UP001299046">
    <property type="component" value="Unassembled WGS sequence"/>
</dbReference>
<dbReference type="InterPro" id="IPR027417">
    <property type="entry name" value="P-loop_NTPase"/>
</dbReference>
<protein>
    <submittedName>
        <fullName evidence="3">ATP-binding protein</fullName>
    </submittedName>
</protein>
<reference evidence="3 4" key="1">
    <citation type="submission" date="2023-12" db="EMBL/GenBank/DDBJ databases">
        <title>Description of new species of Mycobacterium terrae complex isolated from sewage at the Sao Paulo Zoological Park Foundation in Brazil.</title>
        <authorList>
            <person name="Romagnoli C.L."/>
            <person name="Conceicao E.C."/>
            <person name="Machado E."/>
            <person name="Barreto L.B.P.F."/>
            <person name="Sharma A."/>
            <person name="Silva N.M."/>
            <person name="Marques L.E."/>
            <person name="Juliana M.A."/>
            <person name="Lourenco M.C.S."/>
            <person name="Digiampietri L.A."/>
            <person name="Suffys P.N."/>
            <person name="Viana-Niero C."/>
        </authorList>
    </citation>
    <scope>NUCLEOTIDE SEQUENCE [LARGE SCALE GENOMIC DNA]</scope>
    <source>
        <strain evidence="3 4">MYC123</strain>
    </source>
</reference>
<dbReference type="Gene3D" id="3.40.50.300">
    <property type="entry name" value="P-loop containing nucleotide triphosphate hydrolases"/>
    <property type="match status" value="1"/>
</dbReference>
<evidence type="ECO:0000259" key="2">
    <source>
        <dbReference type="SMART" id="SM00382"/>
    </source>
</evidence>
<dbReference type="InterPro" id="IPR003960">
    <property type="entry name" value="ATPase_AAA_CS"/>
</dbReference>
<dbReference type="SMART" id="SM00382">
    <property type="entry name" value="AAA"/>
    <property type="match status" value="1"/>
</dbReference>
<keyword evidence="1 3" id="KW-0067">ATP-binding</keyword>
<keyword evidence="1" id="KW-0547">Nucleotide-binding</keyword>
<dbReference type="Pfam" id="PF00004">
    <property type="entry name" value="AAA"/>
    <property type="match status" value="1"/>
</dbReference>
<dbReference type="SUPFAM" id="SSF52540">
    <property type="entry name" value="P-loop containing nucleoside triphosphate hydrolases"/>
    <property type="match status" value="1"/>
</dbReference>
<gene>
    <name evidence="3" type="ORF">KV112_20730</name>
</gene>
<accession>A0ABU5YPZ4</accession>
<dbReference type="InterPro" id="IPR003593">
    <property type="entry name" value="AAA+_ATPase"/>
</dbReference>
<dbReference type="InterPro" id="IPR003959">
    <property type="entry name" value="ATPase_AAA_core"/>
</dbReference>
<comment type="similarity">
    <text evidence="1">Belongs to the AAA ATPase family.</text>
</comment>
<evidence type="ECO:0000256" key="1">
    <source>
        <dbReference type="RuleBase" id="RU003651"/>
    </source>
</evidence>
<dbReference type="InterPro" id="IPR050168">
    <property type="entry name" value="AAA_ATPase_domain"/>
</dbReference>
<evidence type="ECO:0000313" key="3">
    <source>
        <dbReference type="EMBL" id="MEB3052137.1"/>
    </source>
</evidence>
<comment type="caution">
    <text evidence="3">The sequence shown here is derived from an EMBL/GenBank/DDBJ whole genome shotgun (WGS) entry which is preliminary data.</text>
</comment>
<proteinExistence type="inferred from homology"/>
<organism evidence="3 4">
    <name type="scientific">[Mycobacterium] zoologicum</name>
    <dbReference type="NCBI Taxonomy" id="2872311"/>
    <lineage>
        <taxon>Bacteria</taxon>
        <taxon>Bacillati</taxon>
        <taxon>Actinomycetota</taxon>
        <taxon>Actinomycetes</taxon>
        <taxon>Mycobacteriales</taxon>
        <taxon>Mycobacteriaceae</taxon>
        <taxon>Mycolicibacter</taxon>
    </lineage>
</organism>